<evidence type="ECO:0000313" key="3">
    <source>
        <dbReference type="EMBL" id="AZS75915.1"/>
    </source>
</evidence>
<dbReference type="RefSeq" id="WP_127154616.1">
    <property type="nucleotide sequence ID" value="NZ_CP029042.1"/>
</dbReference>
<accession>A0A3S9YLV9</accession>
<dbReference type="Proteomes" id="UP000275579">
    <property type="component" value="Chromosome"/>
</dbReference>
<feature type="domain" description="AB hydrolase-1" evidence="2">
    <location>
        <begin position="22"/>
        <end position="246"/>
    </location>
</feature>
<evidence type="ECO:0000259" key="2">
    <source>
        <dbReference type="Pfam" id="PF12697"/>
    </source>
</evidence>
<dbReference type="InterPro" id="IPR050266">
    <property type="entry name" value="AB_hydrolase_sf"/>
</dbReference>
<organism evidence="3 4">
    <name type="scientific">Streptomyces lydicus</name>
    <dbReference type="NCBI Taxonomy" id="47763"/>
    <lineage>
        <taxon>Bacteria</taxon>
        <taxon>Bacillati</taxon>
        <taxon>Actinomycetota</taxon>
        <taxon>Actinomycetes</taxon>
        <taxon>Kitasatosporales</taxon>
        <taxon>Streptomycetaceae</taxon>
        <taxon>Streptomyces</taxon>
    </lineage>
</organism>
<protein>
    <submittedName>
        <fullName evidence="3">Alpha/beta hydrolase</fullName>
    </submittedName>
</protein>
<dbReference type="GO" id="GO:0016787">
    <property type="term" value="F:hydrolase activity"/>
    <property type="evidence" value="ECO:0007669"/>
    <property type="project" value="UniProtKB-KW"/>
</dbReference>
<dbReference type="AlphaFoldDB" id="A0A3S9YLV9"/>
<keyword evidence="1 3" id="KW-0378">Hydrolase</keyword>
<dbReference type="SUPFAM" id="SSF53474">
    <property type="entry name" value="alpha/beta-Hydrolases"/>
    <property type="match status" value="1"/>
</dbReference>
<dbReference type="PRINTS" id="PR00111">
    <property type="entry name" value="ABHYDROLASE"/>
</dbReference>
<evidence type="ECO:0000256" key="1">
    <source>
        <dbReference type="ARBA" id="ARBA00022801"/>
    </source>
</evidence>
<dbReference type="InterPro" id="IPR029058">
    <property type="entry name" value="AB_hydrolase_fold"/>
</dbReference>
<dbReference type="Gene3D" id="3.40.50.1820">
    <property type="entry name" value="alpha/beta hydrolase"/>
    <property type="match status" value="1"/>
</dbReference>
<dbReference type="Pfam" id="PF12697">
    <property type="entry name" value="Abhydrolase_6"/>
    <property type="match status" value="1"/>
</dbReference>
<reference evidence="3 4" key="1">
    <citation type="submission" date="2018-04" db="EMBL/GenBank/DDBJ databases">
        <title>Complete genome sequences of Streptomyces lydicus strain WYEC and characterization of antagonistic properties of biological control agents.</title>
        <authorList>
            <person name="Mariita R.M."/>
            <person name="Sello J.K."/>
        </authorList>
    </citation>
    <scope>NUCLEOTIDE SEQUENCE [LARGE SCALE GENOMIC DNA]</scope>
    <source>
        <strain evidence="3 4">WYEC 108</strain>
    </source>
</reference>
<sequence>MPSLDINDTTLHYEDEGTGPALLFLHGWGTSGRTWCAQLPDFTRDHRVVTVDWRGCGRSAHPARGNTTAMVVTDIVALIDALRLDRPVVIGSSIGGVFATELALQRPELTGGVVSVGAPGYWPSTETQAELVAGLRRDRAGTVADWVPGWYAPGTAPALIDWTVRQILDSGVYIDEHQATAVGYDPRPALPGLQVPIHYLHGELDTAIPLEVPRTCAALTPGAEVSVITGAGHMPHQEHPDRFNAALRAVLARMAPAARATG</sequence>
<dbReference type="GO" id="GO:0016020">
    <property type="term" value="C:membrane"/>
    <property type="evidence" value="ECO:0007669"/>
    <property type="project" value="TreeGrafter"/>
</dbReference>
<proteinExistence type="predicted"/>
<dbReference type="PANTHER" id="PTHR43798">
    <property type="entry name" value="MONOACYLGLYCEROL LIPASE"/>
    <property type="match status" value="1"/>
</dbReference>
<evidence type="ECO:0000313" key="4">
    <source>
        <dbReference type="Proteomes" id="UP000275579"/>
    </source>
</evidence>
<gene>
    <name evidence="3" type="ORF">DDE74_38075</name>
</gene>
<dbReference type="PANTHER" id="PTHR43798:SF31">
    <property type="entry name" value="AB HYDROLASE SUPERFAMILY PROTEIN YCLE"/>
    <property type="match status" value="1"/>
</dbReference>
<name>A0A3S9YLV9_9ACTN</name>
<dbReference type="EMBL" id="CP029042">
    <property type="protein sequence ID" value="AZS75915.1"/>
    <property type="molecule type" value="Genomic_DNA"/>
</dbReference>
<dbReference type="InterPro" id="IPR000073">
    <property type="entry name" value="AB_hydrolase_1"/>
</dbReference>